<name>A0AAV4A1N4_9GAST</name>
<dbReference type="Proteomes" id="UP000735302">
    <property type="component" value="Unassembled WGS sequence"/>
</dbReference>
<evidence type="ECO:0000256" key="1">
    <source>
        <dbReference type="SAM" id="MobiDB-lite"/>
    </source>
</evidence>
<evidence type="ECO:0000313" key="2">
    <source>
        <dbReference type="EMBL" id="GFO00825.1"/>
    </source>
</evidence>
<sequence length="114" mass="12756">MREIRRSRVTIKDEEHQVPNEPIPSPLRESLGYSRTGICVVSRLSRLISTSPVSVRLRHVSESGKWQLSCSPCVSLGQVTGQCGHVVVSPASVVRVTVRWVWEMLQSIDFIITS</sequence>
<protein>
    <submittedName>
        <fullName evidence="2">Uncharacterized protein</fullName>
    </submittedName>
</protein>
<gene>
    <name evidence="2" type="ORF">PoB_002733000</name>
</gene>
<dbReference type="EMBL" id="BLXT01003147">
    <property type="protein sequence ID" value="GFO00825.1"/>
    <property type="molecule type" value="Genomic_DNA"/>
</dbReference>
<reference evidence="2 3" key="1">
    <citation type="journal article" date="2021" name="Elife">
        <title>Chloroplast acquisition without the gene transfer in kleptoplastic sea slugs, Plakobranchus ocellatus.</title>
        <authorList>
            <person name="Maeda T."/>
            <person name="Takahashi S."/>
            <person name="Yoshida T."/>
            <person name="Shimamura S."/>
            <person name="Takaki Y."/>
            <person name="Nagai Y."/>
            <person name="Toyoda A."/>
            <person name="Suzuki Y."/>
            <person name="Arimoto A."/>
            <person name="Ishii H."/>
            <person name="Satoh N."/>
            <person name="Nishiyama T."/>
            <person name="Hasebe M."/>
            <person name="Maruyama T."/>
            <person name="Minagawa J."/>
            <person name="Obokata J."/>
            <person name="Shigenobu S."/>
        </authorList>
    </citation>
    <scope>NUCLEOTIDE SEQUENCE [LARGE SCALE GENOMIC DNA]</scope>
</reference>
<organism evidence="2 3">
    <name type="scientific">Plakobranchus ocellatus</name>
    <dbReference type="NCBI Taxonomy" id="259542"/>
    <lineage>
        <taxon>Eukaryota</taxon>
        <taxon>Metazoa</taxon>
        <taxon>Spiralia</taxon>
        <taxon>Lophotrochozoa</taxon>
        <taxon>Mollusca</taxon>
        <taxon>Gastropoda</taxon>
        <taxon>Heterobranchia</taxon>
        <taxon>Euthyneura</taxon>
        <taxon>Panpulmonata</taxon>
        <taxon>Sacoglossa</taxon>
        <taxon>Placobranchoidea</taxon>
        <taxon>Plakobranchidae</taxon>
        <taxon>Plakobranchus</taxon>
    </lineage>
</organism>
<proteinExistence type="predicted"/>
<feature type="region of interest" description="Disordered" evidence="1">
    <location>
        <begin position="1"/>
        <end position="25"/>
    </location>
</feature>
<feature type="compositionally biased region" description="Basic and acidic residues" evidence="1">
    <location>
        <begin position="1"/>
        <end position="18"/>
    </location>
</feature>
<comment type="caution">
    <text evidence="2">The sequence shown here is derived from an EMBL/GenBank/DDBJ whole genome shotgun (WGS) entry which is preliminary data.</text>
</comment>
<keyword evidence="3" id="KW-1185">Reference proteome</keyword>
<evidence type="ECO:0000313" key="3">
    <source>
        <dbReference type="Proteomes" id="UP000735302"/>
    </source>
</evidence>
<dbReference type="AlphaFoldDB" id="A0AAV4A1N4"/>
<accession>A0AAV4A1N4</accession>